<dbReference type="InterPro" id="IPR014347">
    <property type="entry name" value="Tautomerase/MIF_sf"/>
</dbReference>
<gene>
    <name evidence="2" type="ORF">CAC42_6207</name>
</gene>
<dbReference type="EMBL" id="NKHZ01000041">
    <property type="protein sequence ID" value="PNS18390.1"/>
    <property type="molecule type" value="Genomic_DNA"/>
</dbReference>
<evidence type="ECO:0000259" key="1">
    <source>
        <dbReference type="Pfam" id="PF14832"/>
    </source>
</evidence>
<dbReference type="InterPro" id="IPR028116">
    <property type="entry name" value="Cis-CaaD-like"/>
</dbReference>
<dbReference type="AlphaFoldDB" id="A0A2K1QTW3"/>
<comment type="caution">
    <text evidence="2">The sequence shown here is derived from an EMBL/GenBank/DDBJ whole genome shotgun (WGS) entry which is preliminary data.</text>
</comment>
<dbReference type="SUPFAM" id="SSF55331">
    <property type="entry name" value="Tautomerase/MIF"/>
    <property type="match status" value="1"/>
</dbReference>
<reference evidence="2 3" key="1">
    <citation type="submission" date="2017-06" db="EMBL/GenBank/DDBJ databases">
        <title>Draft genome sequence of a variant of Elsinoe murrayae.</title>
        <authorList>
            <person name="Cheng Q."/>
        </authorList>
    </citation>
    <scope>NUCLEOTIDE SEQUENCE [LARGE SCALE GENOMIC DNA]</scope>
    <source>
        <strain evidence="2 3">CQ-2017a</strain>
    </source>
</reference>
<dbReference type="Pfam" id="PF14832">
    <property type="entry name" value="Tautomerase_3"/>
    <property type="match status" value="1"/>
</dbReference>
<dbReference type="Gene3D" id="3.30.429.10">
    <property type="entry name" value="Macrophage Migration Inhibitory Factor"/>
    <property type="match status" value="1"/>
</dbReference>
<dbReference type="OrthoDB" id="9981319at2759"/>
<name>A0A2K1QTW3_9PEZI</name>
<accession>A0A2K1QTW3</accession>
<feature type="domain" description="Tautomerase cis-CaaD-like" evidence="1">
    <location>
        <begin position="1"/>
        <end position="141"/>
    </location>
</feature>
<dbReference type="InParanoid" id="A0A2K1QTW3"/>
<evidence type="ECO:0000313" key="2">
    <source>
        <dbReference type="EMBL" id="PNS18390.1"/>
    </source>
</evidence>
<protein>
    <recommendedName>
        <fullName evidence="1">Tautomerase cis-CaaD-like domain-containing protein</fullName>
    </recommendedName>
</protein>
<proteinExistence type="predicted"/>
<sequence>MPRYEIEHYCPLTESQKDELAEAVTRIHATAFSTPKFFVNLRFTNIKDHAIYVAGKRRQNNRIFAYVRHGPSRSKADFESVAEQIIAEWDRIVPLPHVSRSTPKPDRTLRSLTFFGCISAGYEAGFMTPNAGEDKQWLKENLAAFQWRADEGDGEFKEMIKECKARGLIE</sequence>
<organism evidence="2 3">
    <name type="scientific">Sphaceloma murrayae</name>
    <dbReference type="NCBI Taxonomy" id="2082308"/>
    <lineage>
        <taxon>Eukaryota</taxon>
        <taxon>Fungi</taxon>
        <taxon>Dikarya</taxon>
        <taxon>Ascomycota</taxon>
        <taxon>Pezizomycotina</taxon>
        <taxon>Dothideomycetes</taxon>
        <taxon>Dothideomycetidae</taxon>
        <taxon>Myriangiales</taxon>
        <taxon>Elsinoaceae</taxon>
        <taxon>Sphaceloma</taxon>
    </lineage>
</organism>
<keyword evidence="3" id="KW-1185">Reference proteome</keyword>
<dbReference type="Proteomes" id="UP000243797">
    <property type="component" value="Unassembled WGS sequence"/>
</dbReference>
<evidence type="ECO:0000313" key="3">
    <source>
        <dbReference type="Proteomes" id="UP000243797"/>
    </source>
</evidence>